<reference evidence="2" key="1">
    <citation type="journal article" date="2019" name="Int. J. Syst. Evol. Microbiol.">
        <title>The Global Catalogue of Microorganisms (GCM) 10K type strain sequencing project: providing services to taxonomists for standard genome sequencing and annotation.</title>
        <authorList>
            <consortium name="The Broad Institute Genomics Platform"/>
            <consortium name="The Broad Institute Genome Sequencing Center for Infectious Disease"/>
            <person name="Wu L."/>
            <person name="Ma J."/>
        </authorList>
    </citation>
    <scope>NUCLEOTIDE SEQUENCE [LARGE SCALE GENOMIC DNA]</scope>
    <source>
        <strain evidence="2">CGMCC 1.16855</strain>
    </source>
</reference>
<organism evidence="1 2">
    <name type="scientific">Falsiroseomonas tokyonensis</name>
    <dbReference type="NCBI Taxonomy" id="430521"/>
    <lineage>
        <taxon>Bacteria</taxon>
        <taxon>Pseudomonadati</taxon>
        <taxon>Pseudomonadota</taxon>
        <taxon>Alphaproteobacteria</taxon>
        <taxon>Acetobacterales</taxon>
        <taxon>Roseomonadaceae</taxon>
        <taxon>Falsiroseomonas</taxon>
    </lineage>
</organism>
<gene>
    <name evidence="1" type="ORF">ACFOD3_23415</name>
</gene>
<dbReference type="InterPro" id="IPR010626">
    <property type="entry name" value="DUF1217"/>
</dbReference>
<evidence type="ECO:0000313" key="1">
    <source>
        <dbReference type="EMBL" id="MFC3002869.1"/>
    </source>
</evidence>
<dbReference type="RefSeq" id="WP_216839087.1">
    <property type="nucleotide sequence ID" value="NZ_JAFNJS010000008.1"/>
</dbReference>
<protein>
    <submittedName>
        <fullName evidence="1">DUF1217 domain-containing protein</fullName>
    </submittedName>
</protein>
<dbReference type="Pfam" id="PF20080">
    <property type="entry name" value="ALTTAQ_rpt"/>
    <property type="match status" value="2"/>
</dbReference>
<keyword evidence="2" id="KW-1185">Reference proteome</keyword>
<evidence type="ECO:0000313" key="2">
    <source>
        <dbReference type="Proteomes" id="UP001595420"/>
    </source>
</evidence>
<comment type="caution">
    <text evidence="1">The sequence shown here is derived from an EMBL/GenBank/DDBJ whole genome shotgun (WGS) entry which is preliminary data.</text>
</comment>
<sequence length="429" mass="44953">MLPGLGALTALAVAQREGANLQARFTARRDNEAAMARFREAATQHQDVESLLQDRRTLGVMLEAFQLEGEINKRGILRKILTEDPAAEGSLANRLTDRRWRELARAFATRETSTQTTTEIAALSTTAIGELSLARVSGLSTDQLRALTSAQVQALDAAQVAAIGSSEIAALDAGDLRAMDATQVAALRPSQLSALRTAQLAAIDAADFARLGVAQLRALSTTQMAAVATSQLAALGTEQLAAFSASQARALGTAQRAALQPAQLRALGTFGPPTAAEEAAAAALEQRSPFADSALLDRVVADAMTNRYEKSMGEANAGLREALYFLRNASKITSMTELMSDKAMTAVVRGALGLPESFGVLEFDQQKSLLTARVNLDSLKDPKEAAKLAQRYLALSAPSQSASNPVLALFGGGGSSLNSLIGSGLSLSA</sequence>
<name>A0ABV7C0J4_9PROT</name>
<dbReference type="Pfam" id="PF06748">
    <property type="entry name" value="DUF1217"/>
    <property type="match status" value="2"/>
</dbReference>
<proteinExistence type="predicted"/>
<dbReference type="EMBL" id="JBHRSB010000008">
    <property type="protein sequence ID" value="MFC3002869.1"/>
    <property type="molecule type" value="Genomic_DNA"/>
</dbReference>
<dbReference type="InterPro" id="IPR045395">
    <property type="entry name" value="ALTTAQ_rpt"/>
</dbReference>
<dbReference type="Proteomes" id="UP001595420">
    <property type="component" value="Unassembled WGS sequence"/>
</dbReference>
<accession>A0ABV7C0J4</accession>